<dbReference type="SUPFAM" id="SSF55120">
    <property type="entry name" value="Pseudouridine synthase"/>
    <property type="match status" value="1"/>
</dbReference>
<keyword evidence="3" id="KW-0413">Isomerase</keyword>
<dbReference type="GO" id="GO:0003723">
    <property type="term" value="F:RNA binding"/>
    <property type="evidence" value="ECO:0007669"/>
    <property type="project" value="InterPro"/>
</dbReference>
<name>A0A133PA77_FUSNU</name>
<dbReference type="GO" id="GO:0009982">
    <property type="term" value="F:pseudouridine synthase activity"/>
    <property type="evidence" value="ECO:0007669"/>
    <property type="project" value="InterPro"/>
</dbReference>
<evidence type="ECO:0000256" key="2">
    <source>
        <dbReference type="PIRSR" id="PIRSR606225-1"/>
    </source>
</evidence>
<evidence type="ECO:0000313" key="5">
    <source>
        <dbReference type="EMBL" id="KXA25445.1"/>
    </source>
</evidence>
<evidence type="ECO:0000256" key="3">
    <source>
        <dbReference type="RuleBase" id="RU362028"/>
    </source>
</evidence>
<dbReference type="InterPro" id="IPR050188">
    <property type="entry name" value="RluA_PseudoU_synthase"/>
</dbReference>
<comment type="similarity">
    <text evidence="1 3">Belongs to the pseudouridine synthase RluA family.</text>
</comment>
<comment type="caution">
    <text evidence="5">The sequence shown here is derived from an EMBL/GenBank/DDBJ whole genome shotgun (WGS) entry which is preliminary data.</text>
</comment>
<feature type="domain" description="Pseudouridine synthase RsuA/RluA-like" evidence="4">
    <location>
        <begin position="85"/>
        <end position="237"/>
    </location>
</feature>
<reference evidence="6" key="1">
    <citation type="submission" date="2016-01" db="EMBL/GenBank/DDBJ databases">
        <authorList>
            <person name="Mitreva M."/>
            <person name="Pepin K.H."/>
            <person name="Mihindukulasuriya K.A."/>
            <person name="Fulton R."/>
            <person name="Fronick C."/>
            <person name="O'Laughlin M."/>
            <person name="Miner T."/>
            <person name="Herter B."/>
            <person name="Rosa B.A."/>
            <person name="Cordes M."/>
            <person name="Tomlinson C."/>
            <person name="Wollam A."/>
            <person name="Palsikar V.B."/>
            <person name="Mardis E.R."/>
            <person name="Wilson R.K."/>
        </authorList>
    </citation>
    <scope>NUCLEOTIDE SEQUENCE [LARGE SCALE GENOMIC DNA]</scope>
    <source>
        <strain evidence="6">MJR7757B</strain>
    </source>
</reference>
<accession>A0A133PA77</accession>
<evidence type="ECO:0000256" key="1">
    <source>
        <dbReference type="ARBA" id="ARBA00010876"/>
    </source>
</evidence>
<dbReference type="EMBL" id="LRPY01000029">
    <property type="protein sequence ID" value="KXA25445.1"/>
    <property type="molecule type" value="Genomic_DNA"/>
</dbReference>
<dbReference type="PATRIC" id="fig|851.8.peg.317"/>
<evidence type="ECO:0000313" key="6">
    <source>
        <dbReference type="Proteomes" id="UP000070401"/>
    </source>
</evidence>
<dbReference type="EC" id="5.4.99.-" evidence="3"/>
<comment type="catalytic activity">
    <reaction evidence="3">
        <text>a uridine in RNA = a pseudouridine in RNA</text>
        <dbReference type="Rhea" id="RHEA:48348"/>
        <dbReference type="Rhea" id="RHEA-COMP:12068"/>
        <dbReference type="Rhea" id="RHEA-COMP:12069"/>
        <dbReference type="ChEBI" id="CHEBI:65314"/>
        <dbReference type="ChEBI" id="CHEBI:65315"/>
    </reaction>
</comment>
<comment type="function">
    <text evidence="3">Responsible for synthesis of pseudouridine from uracil.</text>
</comment>
<dbReference type="GO" id="GO:0140098">
    <property type="term" value="F:catalytic activity, acting on RNA"/>
    <property type="evidence" value="ECO:0007669"/>
    <property type="project" value="UniProtKB-ARBA"/>
</dbReference>
<keyword evidence="6" id="KW-1185">Reference proteome</keyword>
<dbReference type="Gene3D" id="3.30.2350.10">
    <property type="entry name" value="Pseudouridine synthase"/>
    <property type="match status" value="1"/>
</dbReference>
<proteinExistence type="inferred from homology"/>
<sequence length="292" mass="33693">MGKKMKKYIVEHEYDGYEIGTYLKETKGYSSRGLRNLEIYLNGKRIKNNAKKIKKLNRIVIIEKEKSTGIKAMDIPIDIAYEDENLLIVNKEPYIIVHPTQKKVDKTLANAVVNYFEKTLGKKLVPRFYNRLDMNTSGLIIIAKNAYTQAFLQDKTEVKKTYKVIASGIIEKDDFFIEIPIGKVGDDLRRIELSEKDGGKSAKTHIKVLERNYEKNITFLEARLYTGRTHQIRAHLSLIGHSLVGDELYGGDMNLAKRQMLHAYKLEFQNPKTLENLKIEIDIPIDMKEVLK</sequence>
<dbReference type="InterPro" id="IPR006225">
    <property type="entry name" value="PsdUridine_synth_RluC/D"/>
</dbReference>
<evidence type="ECO:0000259" key="4">
    <source>
        <dbReference type="Pfam" id="PF00849"/>
    </source>
</evidence>
<dbReference type="GO" id="GO:0000455">
    <property type="term" value="P:enzyme-directed rRNA pseudouridine synthesis"/>
    <property type="evidence" value="ECO:0007669"/>
    <property type="project" value="TreeGrafter"/>
</dbReference>
<dbReference type="NCBIfam" id="TIGR00005">
    <property type="entry name" value="rluA_subfam"/>
    <property type="match status" value="1"/>
</dbReference>
<gene>
    <name evidence="5" type="ORF">HMPREF3221_00317</name>
</gene>
<dbReference type="InterPro" id="IPR006145">
    <property type="entry name" value="PsdUridine_synth_RsuA/RluA"/>
</dbReference>
<dbReference type="Pfam" id="PF00849">
    <property type="entry name" value="PseudoU_synth_2"/>
    <property type="match status" value="1"/>
</dbReference>
<dbReference type="STRING" id="1408287.GCA_000493815_00279"/>
<feature type="active site" evidence="2">
    <location>
        <position position="133"/>
    </location>
</feature>
<dbReference type="CDD" id="cd02869">
    <property type="entry name" value="PseudoU_synth_RluA_like"/>
    <property type="match status" value="1"/>
</dbReference>
<dbReference type="Proteomes" id="UP000070401">
    <property type="component" value="Unassembled WGS sequence"/>
</dbReference>
<organism evidence="5 6">
    <name type="scientific">Fusobacterium nucleatum</name>
    <dbReference type="NCBI Taxonomy" id="851"/>
    <lineage>
        <taxon>Bacteria</taxon>
        <taxon>Fusobacteriati</taxon>
        <taxon>Fusobacteriota</taxon>
        <taxon>Fusobacteriia</taxon>
        <taxon>Fusobacteriales</taxon>
        <taxon>Fusobacteriaceae</taxon>
        <taxon>Fusobacterium</taxon>
    </lineage>
</organism>
<dbReference type="PANTHER" id="PTHR21600:SF44">
    <property type="entry name" value="RIBOSOMAL LARGE SUBUNIT PSEUDOURIDINE SYNTHASE D"/>
    <property type="match status" value="1"/>
</dbReference>
<dbReference type="InterPro" id="IPR020103">
    <property type="entry name" value="PsdUridine_synth_cat_dom_sf"/>
</dbReference>
<dbReference type="eggNOG" id="COG0564">
    <property type="taxonomic scope" value="Bacteria"/>
</dbReference>
<dbReference type="PANTHER" id="PTHR21600">
    <property type="entry name" value="MITOCHONDRIAL RNA PSEUDOURIDINE SYNTHASE"/>
    <property type="match status" value="1"/>
</dbReference>
<protein>
    <recommendedName>
        <fullName evidence="3">Pseudouridine synthase</fullName>
        <ecNumber evidence="3">5.4.99.-</ecNumber>
    </recommendedName>
</protein>
<dbReference type="AlphaFoldDB" id="A0A133PA77"/>